<organism evidence="1">
    <name type="scientific">Anguilla anguilla</name>
    <name type="common">European freshwater eel</name>
    <name type="synonym">Muraena anguilla</name>
    <dbReference type="NCBI Taxonomy" id="7936"/>
    <lineage>
        <taxon>Eukaryota</taxon>
        <taxon>Metazoa</taxon>
        <taxon>Chordata</taxon>
        <taxon>Craniata</taxon>
        <taxon>Vertebrata</taxon>
        <taxon>Euteleostomi</taxon>
        <taxon>Actinopterygii</taxon>
        <taxon>Neopterygii</taxon>
        <taxon>Teleostei</taxon>
        <taxon>Anguilliformes</taxon>
        <taxon>Anguillidae</taxon>
        <taxon>Anguilla</taxon>
    </lineage>
</organism>
<reference evidence="1" key="1">
    <citation type="submission" date="2014-11" db="EMBL/GenBank/DDBJ databases">
        <authorList>
            <person name="Amaro Gonzalez C."/>
        </authorList>
    </citation>
    <scope>NUCLEOTIDE SEQUENCE</scope>
</reference>
<reference evidence="1" key="2">
    <citation type="journal article" date="2015" name="Fish Shellfish Immunol.">
        <title>Early steps in the European eel (Anguilla anguilla)-Vibrio vulnificus interaction in the gills: Role of the RtxA13 toxin.</title>
        <authorList>
            <person name="Callol A."/>
            <person name="Pajuelo D."/>
            <person name="Ebbesson L."/>
            <person name="Teles M."/>
            <person name="MacKenzie S."/>
            <person name="Amaro C."/>
        </authorList>
    </citation>
    <scope>NUCLEOTIDE SEQUENCE</scope>
</reference>
<name>A0A0E9SL18_ANGAN</name>
<dbReference type="EMBL" id="GBXM01067364">
    <property type="protein sequence ID" value="JAH41213.1"/>
    <property type="molecule type" value="Transcribed_RNA"/>
</dbReference>
<evidence type="ECO:0000313" key="1">
    <source>
        <dbReference type="EMBL" id="JAH41213.1"/>
    </source>
</evidence>
<protein>
    <submittedName>
        <fullName evidence="1">Uncharacterized protein</fullName>
    </submittedName>
</protein>
<proteinExistence type="predicted"/>
<accession>A0A0E9SL18</accession>
<dbReference type="AlphaFoldDB" id="A0A0E9SL18"/>
<sequence length="32" mass="3516">MCSGITLFPWCSVCSFLWVLPGLKGACSLPLW</sequence>